<dbReference type="Proteomes" id="UP000050741">
    <property type="component" value="Unassembled WGS sequence"/>
</dbReference>
<name>A0A183CJK4_GLOPA</name>
<evidence type="ECO:0000313" key="1">
    <source>
        <dbReference type="Proteomes" id="UP000050741"/>
    </source>
</evidence>
<dbReference type="SUPFAM" id="SSF50630">
    <property type="entry name" value="Acid proteases"/>
    <property type="match status" value="1"/>
</dbReference>
<dbReference type="Gene3D" id="2.60.40.1960">
    <property type="match status" value="1"/>
</dbReference>
<evidence type="ECO:0000313" key="2">
    <source>
        <dbReference type="WBParaSite" id="GPLIN_001306000"/>
    </source>
</evidence>
<keyword evidence="1" id="KW-1185">Reference proteome</keyword>
<reference evidence="2" key="3">
    <citation type="submission" date="2016-06" db="UniProtKB">
        <authorList>
            <consortium name="WormBaseParasite"/>
        </authorList>
    </citation>
    <scope>IDENTIFICATION</scope>
</reference>
<protein>
    <submittedName>
        <fullName evidence="2">Uncharacterized protein</fullName>
    </submittedName>
</protein>
<reference evidence="1" key="1">
    <citation type="submission" date="2013-12" db="EMBL/GenBank/DDBJ databases">
        <authorList>
            <person name="Aslett M."/>
        </authorList>
    </citation>
    <scope>NUCLEOTIDE SEQUENCE [LARGE SCALE GENOMIC DNA]</scope>
    <source>
        <strain evidence="1">Lindley</strain>
    </source>
</reference>
<dbReference type="InterPro" id="IPR021109">
    <property type="entry name" value="Peptidase_aspartic_dom_sf"/>
</dbReference>
<reference evidence="1" key="2">
    <citation type="submission" date="2014-05" db="EMBL/GenBank/DDBJ databases">
        <title>The genome and life-stage specific transcriptomes of Globodera pallida elucidate key aspects of plant parasitism by a cyst nematode.</title>
        <authorList>
            <person name="Cotton J.A."/>
            <person name="Lilley C.J."/>
            <person name="Jones L.M."/>
            <person name="Kikuchi T."/>
            <person name="Reid A.J."/>
            <person name="Thorpe P."/>
            <person name="Tsai I.J."/>
            <person name="Beasley H."/>
            <person name="Blok V."/>
            <person name="Cock P.J.A."/>
            <person name="Van den Akker S.E."/>
            <person name="Holroyd N."/>
            <person name="Hunt M."/>
            <person name="Mantelin S."/>
            <person name="Naghra H."/>
            <person name="Pain A."/>
            <person name="Palomares-Rius J.E."/>
            <person name="Zarowiecki M."/>
            <person name="Berriman M."/>
            <person name="Jones J.T."/>
            <person name="Urwin P.E."/>
        </authorList>
    </citation>
    <scope>NUCLEOTIDE SEQUENCE [LARGE SCALE GENOMIC DNA]</scope>
    <source>
        <strain evidence="1">Lindley</strain>
    </source>
</reference>
<dbReference type="AlphaFoldDB" id="A0A183CJK4"/>
<dbReference type="WBParaSite" id="GPLIN_001306000">
    <property type="protein sequence ID" value="GPLIN_001306000"/>
    <property type="gene ID" value="GPLIN_001306000"/>
</dbReference>
<sequence>MLDQCFRLSLVGDPSSDFGGEMTIGGTDQRRFVAPITYIPITSQIYCQFKASLLGEVRKLMQWRPIGWQIVFCWWANVS</sequence>
<proteinExistence type="predicted"/>
<organism evidence="1 2">
    <name type="scientific">Globodera pallida</name>
    <name type="common">Potato cyst nematode worm</name>
    <name type="synonym">Heterodera pallida</name>
    <dbReference type="NCBI Taxonomy" id="36090"/>
    <lineage>
        <taxon>Eukaryota</taxon>
        <taxon>Metazoa</taxon>
        <taxon>Ecdysozoa</taxon>
        <taxon>Nematoda</taxon>
        <taxon>Chromadorea</taxon>
        <taxon>Rhabditida</taxon>
        <taxon>Tylenchina</taxon>
        <taxon>Tylenchomorpha</taxon>
        <taxon>Tylenchoidea</taxon>
        <taxon>Heteroderidae</taxon>
        <taxon>Heteroderinae</taxon>
        <taxon>Globodera</taxon>
    </lineage>
</organism>
<accession>A0A183CJK4</accession>